<dbReference type="AlphaFoldDB" id="A0A1N6JYF1"/>
<organism evidence="1 2">
    <name type="scientific">Nitrosomonas cryotolerans ATCC 49181</name>
    <dbReference type="NCBI Taxonomy" id="1131553"/>
    <lineage>
        <taxon>Bacteria</taxon>
        <taxon>Pseudomonadati</taxon>
        <taxon>Pseudomonadota</taxon>
        <taxon>Betaproteobacteria</taxon>
        <taxon>Nitrosomonadales</taxon>
        <taxon>Nitrosomonadaceae</taxon>
        <taxon>Nitrosomonas</taxon>
    </lineage>
</organism>
<protein>
    <submittedName>
        <fullName evidence="1">Uncharacterized protein</fullName>
    </submittedName>
</protein>
<proteinExistence type="predicted"/>
<dbReference type="RefSeq" id="WP_028462372.1">
    <property type="nucleotide sequence ID" value="NZ_FSRO01000002.1"/>
</dbReference>
<reference evidence="1 2" key="1">
    <citation type="submission" date="2016-12" db="EMBL/GenBank/DDBJ databases">
        <authorList>
            <person name="Song W.-J."/>
            <person name="Kurnit D.M."/>
        </authorList>
    </citation>
    <scope>NUCLEOTIDE SEQUENCE [LARGE SCALE GENOMIC DNA]</scope>
    <source>
        <strain evidence="1 2">ATCC 49181</strain>
    </source>
</reference>
<dbReference type="EMBL" id="FSRO01000002">
    <property type="protein sequence ID" value="SIO49259.1"/>
    <property type="molecule type" value="Genomic_DNA"/>
</dbReference>
<keyword evidence="2" id="KW-1185">Reference proteome</keyword>
<accession>A0A1N6JYF1</accession>
<gene>
    <name evidence="1" type="ORF">SAMN02743940_0035</name>
</gene>
<evidence type="ECO:0000313" key="2">
    <source>
        <dbReference type="Proteomes" id="UP000185062"/>
    </source>
</evidence>
<dbReference type="Proteomes" id="UP000185062">
    <property type="component" value="Unassembled WGS sequence"/>
</dbReference>
<evidence type="ECO:0000313" key="1">
    <source>
        <dbReference type="EMBL" id="SIO49259.1"/>
    </source>
</evidence>
<dbReference type="STRING" id="44575.SAMN05216419_10565"/>
<sequence length="546" mass="61114">MSWLWLISVGVSDVQFPVYKKDQCGQWNGPLRFEKGRGGIRSVHEGLLTLLQQDKVKFPNSGDELPKPVSREEARDIKLEFEVIDDQFLAIITHKQYQISNGGDAIPNDQEPALPLYCPKVYPLLKPALKLFAEEPVTVIVLNTNRNEKPGDDPDEPIASGPLVARYLAERLKLKWVDNQGNIPDILEQNVSTWIDILTGDEKMENTIAQKAVVKRLTAIIQAWKSTHDTDHKIVVTTSGGMPPLKPIIERVPATCLGQQAITLLEQSERGGPAVIAPLDYNVRVSEQETLRFHCAEALRSPDYASAYGFARRYPELPWTESVKNLLGPLLGMSNHPLQVKGQTIEQFVKIACQIEICLCMGDCAGALRLLGVFIESSAWKLIENDSRIQQWNLTVDRANETVNGDLSPNHELFEQKLLEPKRCGKHKVLGLTRRWPGWFKQGEQRQSGNALDAICHCYNKKDNAQNSARDYRNLLSHGSDKPIKIKALKSCLKENELIKDTNQSFGNNFLIGKDVNNLLGSLGASEHTKAIGQQLDDLLKEVIKA</sequence>
<name>A0A1N6JYF1_9PROT</name>